<gene>
    <name evidence="8" type="ORF">OS493_005730</name>
</gene>
<dbReference type="PANTHER" id="PTHR10131:SF138">
    <property type="entry name" value="RE66324P"/>
    <property type="match status" value="1"/>
</dbReference>
<feature type="domain" description="SIAH-type" evidence="7">
    <location>
        <begin position="82"/>
        <end position="140"/>
    </location>
</feature>
<dbReference type="GO" id="GO:0005164">
    <property type="term" value="F:tumor necrosis factor receptor binding"/>
    <property type="evidence" value="ECO:0007669"/>
    <property type="project" value="TreeGrafter"/>
</dbReference>
<dbReference type="InterPro" id="IPR001841">
    <property type="entry name" value="Znf_RING"/>
</dbReference>
<accession>A0A9X0CFR5</accession>
<keyword evidence="2 4" id="KW-0863">Zinc-finger</keyword>
<dbReference type="Pfam" id="PF21363">
    <property type="entry name" value="TRAF3_RING"/>
    <property type="match status" value="1"/>
</dbReference>
<dbReference type="PROSITE" id="PS50089">
    <property type="entry name" value="ZF_RING_2"/>
    <property type="match status" value="1"/>
</dbReference>
<dbReference type="AlphaFoldDB" id="A0A9X0CFR5"/>
<proteinExistence type="predicted"/>
<dbReference type="SUPFAM" id="SSF57850">
    <property type="entry name" value="RING/U-box"/>
    <property type="match status" value="1"/>
</dbReference>
<sequence>MPGYTCAICENGMKSFDPKYLCTSCRKVLRDPVQTSCGHRYCKSCIEPLLSVSSSIKCLADSEEINKEKMFEDKFARREILSLPVQCTNHCDGCNWRGELGQLEEHESQCPYAKVQCMHPSCGVLVLRDDLSRHLVEECSFREQQCQYCDMTITVDKIKQHQENECQEYDIDCPDFSSHLDPVNGDCEATEAPCPFHELGCAYGKTMKRKENRDHQDKQTTDHLNRLLLFVQQLSNFFYSKLDDDETSEKSKVITNMDKTIKSLLDKVDAILNENSNVTSMLQGHGTRISNLEQSIKRFLMDDVVPDSAPLNSSLHRSSQAETNRILQGWTIWTLRQLIMKFFS</sequence>
<dbReference type="InterPro" id="IPR049440">
    <property type="entry name" value="TRAF3/5_RING"/>
</dbReference>
<dbReference type="Gene3D" id="3.30.40.10">
    <property type="entry name" value="Zinc/RING finger domain, C3HC4 (zinc finger)"/>
    <property type="match status" value="3"/>
</dbReference>
<comment type="caution">
    <text evidence="8">The sequence shown here is derived from an EMBL/GenBank/DDBJ whole genome shotgun (WGS) entry which is preliminary data.</text>
</comment>
<evidence type="ECO:0000259" key="7">
    <source>
        <dbReference type="PROSITE" id="PS51081"/>
    </source>
</evidence>
<dbReference type="Proteomes" id="UP001163046">
    <property type="component" value="Unassembled WGS sequence"/>
</dbReference>
<dbReference type="GO" id="GO:0009898">
    <property type="term" value="C:cytoplasmic side of plasma membrane"/>
    <property type="evidence" value="ECO:0007669"/>
    <property type="project" value="TreeGrafter"/>
</dbReference>
<evidence type="ECO:0000259" key="6">
    <source>
        <dbReference type="PROSITE" id="PS50145"/>
    </source>
</evidence>
<dbReference type="PROSITE" id="PS00518">
    <property type="entry name" value="ZF_RING_1"/>
    <property type="match status" value="1"/>
</dbReference>
<evidence type="ECO:0000256" key="3">
    <source>
        <dbReference type="ARBA" id="ARBA00022833"/>
    </source>
</evidence>
<feature type="domain" description="TRAF-type" evidence="6">
    <location>
        <begin position="106"/>
        <end position="159"/>
    </location>
</feature>
<evidence type="ECO:0000259" key="5">
    <source>
        <dbReference type="PROSITE" id="PS50089"/>
    </source>
</evidence>
<dbReference type="PROSITE" id="PS50145">
    <property type="entry name" value="ZF_TRAF"/>
    <property type="match status" value="1"/>
</dbReference>
<evidence type="ECO:0000313" key="8">
    <source>
        <dbReference type="EMBL" id="KAJ7339337.1"/>
    </source>
</evidence>
<organism evidence="8 9">
    <name type="scientific">Desmophyllum pertusum</name>
    <dbReference type="NCBI Taxonomy" id="174260"/>
    <lineage>
        <taxon>Eukaryota</taxon>
        <taxon>Metazoa</taxon>
        <taxon>Cnidaria</taxon>
        <taxon>Anthozoa</taxon>
        <taxon>Hexacorallia</taxon>
        <taxon>Scleractinia</taxon>
        <taxon>Caryophylliina</taxon>
        <taxon>Caryophylliidae</taxon>
        <taxon>Desmophyllum</taxon>
    </lineage>
</organism>
<dbReference type="OrthoDB" id="5950013at2759"/>
<dbReference type="SUPFAM" id="SSF49599">
    <property type="entry name" value="TRAF domain-like"/>
    <property type="match status" value="1"/>
</dbReference>
<dbReference type="PROSITE" id="PS51081">
    <property type="entry name" value="ZF_SIAH"/>
    <property type="match status" value="1"/>
</dbReference>
<dbReference type="GO" id="GO:0008270">
    <property type="term" value="F:zinc ion binding"/>
    <property type="evidence" value="ECO:0007669"/>
    <property type="project" value="UniProtKB-KW"/>
</dbReference>
<reference evidence="8" key="1">
    <citation type="submission" date="2023-01" db="EMBL/GenBank/DDBJ databases">
        <title>Genome assembly of the deep-sea coral Lophelia pertusa.</title>
        <authorList>
            <person name="Herrera S."/>
            <person name="Cordes E."/>
        </authorList>
    </citation>
    <scope>NUCLEOTIDE SEQUENCE</scope>
    <source>
        <strain evidence="8">USNM1676648</strain>
        <tissue evidence="8">Polyp</tissue>
    </source>
</reference>
<feature type="zinc finger region" description="TRAF-type" evidence="4">
    <location>
        <begin position="106"/>
        <end position="159"/>
    </location>
</feature>
<dbReference type="Pfam" id="PF02176">
    <property type="entry name" value="zf-TRAF"/>
    <property type="match status" value="1"/>
</dbReference>
<dbReference type="PANTHER" id="PTHR10131">
    <property type="entry name" value="TNF RECEPTOR ASSOCIATED FACTOR"/>
    <property type="match status" value="1"/>
</dbReference>
<dbReference type="EMBL" id="MU827779">
    <property type="protein sequence ID" value="KAJ7339337.1"/>
    <property type="molecule type" value="Genomic_DNA"/>
</dbReference>
<evidence type="ECO:0000256" key="1">
    <source>
        <dbReference type="ARBA" id="ARBA00022723"/>
    </source>
</evidence>
<dbReference type="InterPro" id="IPR017907">
    <property type="entry name" value="Znf_RING_CS"/>
</dbReference>
<feature type="domain" description="RING-type" evidence="5">
    <location>
        <begin position="22"/>
        <end position="62"/>
    </location>
</feature>
<evidence type="ECO:0000256" key="2">
    <source>
        <dbReference type="ARBA" id="ARBA00022771"/>
    </source>
</evidence>
<dbReference type="FunFam" id="3.30.40.10:FF:000179">
    <property type="entry name" value="TNF receptor-associated factor"/>
    <property type="match status" value="1"/>
</dbReference>
<dbReference type="InterPro" id="IPR013083">
    <property type="entry name" value="Znf_RING/FYVE/PHD"/>
</dbReference>
<evidence type="ECO:0000313" key="9">
    <source>
        <dbReference type="Proteomes" id="UP001163046"/>
    </source>
</evidence>
<name>A0A9X0CFR5_9CNID</name>
<keyword evidence="3 4" id="KW-0862">Zinc</keyword>
<evidence type="ECO:0000256" key="4">
    <source>
        <dbReference type="PROSITE-ProRule" id="PRU00207"/>
    </source>
</evidence>
<dbReference type="GO" id="GO:0043122">
    <property type="term" value="P:regulation of canonical NF-kappaB signal transduction"/>
    <property type="evidence" value="ECO:0007669"/>
    <property type="project" value="TreeGrafter"/>
</dbReference>
<keyword evidence="1 4" id="KW-0479">Metal-binding</keyword>
<keyword evidence="9" id="KW-1185">Reference proteome</keyword>
<dbReference type="InterPro" id="IPR001293">
    <property type="entry name" value="Znf_TRAF"/>
</dbReference>
<dbReference type="InterPro" id="IPR013010">
    <property type="entry name" value="Znf_SIAH"/>
</dbReference>
<protein>
    <submittedName>
        <fullName evidence="8">Uncharacterized protein</fullName>
    </submittedName>
</protein>